<dbReference type="InterPro" id="IPR036412">
    <property type="entry name" value="HAD-like_sf"/>
</dbReference>
<comment type="caution">
    <text evidence="1">The sequence shown here is derived from an EMBL/GenBank/DDBJ whole genome shotgun (WGS) entry which is preliminary data.</text>
</comment>
<dbReference type="RefSeq" id="WP_202856491.1">
    <property type="nucleotide sequence ID" value="NZ_JAEUGD010000042.1"/>
</dbReference>
<dbReference type="Proteomes" id="UP000614216">
    <property type="component" value="Unassembled WGS sequence"/>
</dbReference>
<dbReference type="Gene3D" id="3.40.50.1000">
    <property type="entry name" value="HAD superfamily/HAD-like"/>
    <property type="match status" value="1"/>
</dbReference>
<gene>
    <name evidence="1" type="ORF">JMN32_11600</name>
</gene>
<keyword evidence="2" id="KW-1185">Reference proteome</keyword>
<evidence type="ECO:0000313" key="1">
    <source>
        <dbReference type="EMBL" id="MBL6446958.1"/>
    </source>
</evidence>
<reference evidence="1" key="1">
    <citation type="submission" date="2021-01" db="EMBL/GenBank/DDBJ databases">
        <title>Fulvivirga kasyanovii gen. nov., sp nov., a novel member of the phylum Bacteroidetes isolated from seawater in a mussel farm.</title>
        <authorList>
            <person name="Zhao L.-H."/>
            <person name="Wang Z.-J."/>
        </authorList>
    </citation>
    <scope>NUCLEOTIDE SEQUENCE</scope>
    <source>
        <strain evidence="1">29W222</strain>
    </source>
</reference>
<accession>A0A937KE87</accession>
<proteinExistence type="predicted"/>
<evidence type="ECO:0000313" key="2">
    <source>
        <dbReference type="Proteomes" id="UP000614216"/>
    </source>
</evidence>
<dbReference type="AlphaFoldDB" id="A0A937KE87"/>
<dbReference type="InterPro" id="IPR023214">
    <property type="entry name" value="HAD_sf"/>
</dbReference>
<protein>
    <submittedName>
        <fullName evidence="1">Uncharacterized protein</fullName>
    </submittedName>
</protein>
<sequence length="137" mass="16428">MITRAIKRAFAQAKEKNWDKTFWAFDIHETIIKPNWSENNIPTEFYPLAKEALQLISKRKDVSRILFTCSHPNEIEKYLAFFKENDIHFDHVNGNPEIVSKKYGYYEKKPYFNVLFEDKAGFDPYEDWEEVIKLVKE</sequence>
<dbReference type="SUPFAM" id="SSF56784">
    <property type="entry name" value="HAD-like"/>
    <property type="match status" value="1"/>
</dbReference>
<dbReference type="EMBL" id="JAEUGD010000042">
    <property type="protein sequence ID" value="MBL6446958.1"/>
    <property type="molecule type" value="Genomic_DNA"/>
</dbReference>
<name>A0A937KE87_9BACT</name>
<organism evidence="1 2">
    <name type="scientific">Fulvivirga marina</name>
    <dbReference type="NCBI Taxonomy" id="2494733"/>
    <lineage>
        <taxon>Bacteria</taxon>
        <taxon>Pseudomonadati</taxon>
        <taxon>Bacteroidota</taxon>
        <taxon>Cytophagia</taxon>
        <taxon>Cytophagales</taxon>
        <taxon>Fulvivirgaceae</taxon>
        <taxon>Fulvivirga</taxon>
    </lineage>
</organism>